<evidence type="ECO:0000313" key="5">
    <source>
        <dbReference type="Proteomes" id="UP001476247"/>
    </source>
</evidence>
<evidence type="ECO:0000256" key="2">
    <source>
        <dbReference type="SAM" id="SignalP"/>
    </source>
</evidence>
<reference evidence="4 5" key="1">
    <citation type="submission" date="2024-04" db="EMBL/GenBank/DDBJ databases">
        <title>genome sequences of Mucor flavus KT1a and Helicostylum pulchrum KT1b strains isolation_sourced from the surface of a dry-aged beef.</title>
        <authorList>
            <person name="Toyotome T."/>
            <person name="Hosono M."/>
            <person name="Torimaru M."/>
            <person name="Fukuda K."/>
            <person name="Mikami N."/>
        </authorList>
    </citation>
    <scope>NUCLEOTIDE SEQUENCE [LARGE SCALE GENOMIC DNA]</scope>
    <source>
        <strain evidence="4 5">KT1b</strain>
    </source>
</reference>
<feature type="compositionally biased region" description="Polar residues" evidence="1">
    <location>
        <begin position="899"/>
        <end position="915"/>
    </location>
</feature>
<dbReference type="PROSITE" id="PS51910">
    <property type="entry name" value="GH18_2"/>
    <property type="match status" value="1"/>
</dbReference>
<evidence type="ECO:0000256" key="1">
    <source>
        <dbReference type="SAM" id="MobiDB-lite"/>
    </source>
</evidence>
<dbReference type="InterPro" id="IPR001223">
    <property type="entry name" value="Glyco_hydro18_cat"/>
</dbReference>
<feature type="chain" id="PRO_5045080768" description="GH18 domain-containing protein" evidence="2">
    <location>
        <begin position="22"/>
        <end position="998"/>
    </location>
</feature>
<name>A0ABP9XQS2_9FUNG</name>
<sequence length="998" mass="111445">MKSIKWSLYFISTLLLHKIIARENPLDSLNNAIGNDLETMTLNKKEFRADSTGAKIDNMVLYWGQGDFGEKRLSYYCDQEGVSMVILGFVVDFIGGPKKSPILNLSDNCNNVENCVEAARDIKFCQNKGIKVLMSVGGAEGPYHKQTWDPDLFAWWMWNKFLGGTDKTVSRPFGDVILDGVDYDPESVDGIGYDRHIDTLRQLYKTHYPPRQFLITAAPQCPDLDYYPKNAAYNFLHPAPKYDAYPDMVFVQFYNNYCSASNHQSRRTTNFNFDVWDRWSQERTNGRTKIYLGVLGKDNHMDTGYVGYEKLTVILDDIRRRKSFGGVMFWDAGYAYANQVPYLKGLTYGQATARYLQQLTVGPARTAAAFDSINLAFKDHGVPILVPINPNSTDLLNSIVPCGGQSFMLLRSVSGRVLAESFGGSPDLIDSHLEGLGMDGDDPINPGSRVCLTSQDNTVKLGYVYNATLLDEPDYPDFYQLKKFKEIKPTSPSQSVEPVKLPVLPSITTNEQQIKRENEKWLELNIPGDFSSSFNIHQFSSNQEGACINSITNTTDTCSTSTIDIHTDFDAIIKNTEASVSSHSKKDIELPPDAYATEEQDSLEIIKVDKLSISSYDKNQNGGDSLTYSEGEMKSVPDKQENTLPVFTEVIQETIIHKEELYFIQKDDMIVVNSDIFIDEEDTVFVEENTPCLGNDQLLLEQTHLTTLDEQEIIESPTLPPPKNTVENSVVEIKEEEEEEKEIDLPTKIQQSDKQLEARSETVASLEIASHQQEIDITLKQDLFLPEVSEKAIKEAVEEEKVTEVCLAQCDDVDEKMVALEGAAIKKSDIVVKRKSGHSLIPRKQQYTASVIENAPVAIVSKELASNMTSDTNTKRRGSSGSFIPTFQQNRLSLIITETNDKNWSPSTSSDTLPKSPSSILSSTSTSSSGSSSVTRRKEKRSSLKSHRLSNIPNVAQQSKIPVAGLNVTPNSIPKNLPSYASSVGNMSKLPKRNTTFV</sequence>
<keyword evidence="2" id="KW-0732">Signal</keyword>
<accession>A0ABP9XQS2</accession>
<dbReference type="Gene3D" id="3.20.20.80">
    <property type="entry name" value="Glycosidases"/>
    <property type="match status" value="1"/>
</dbReference>
<dbReference type="SUPFAM" id="SSF51445">
    <property type="entry name" value="(Trans)glycosidases"/>
    <property type="match status" value="1"/>
</dbReference>
<feature type="compositionally biased region" description="Low complexity" evidence="1">
    <location>
        <begin position="916"/>
        <end position="934"/>
    </location>
</feature>
<feature type="region of interest" description="Disordered" evidence="1">
    <location>
        <begin position="899"/>
        <end position="956"/>
    </location>
</feature>
<dbReference type="Proteomes" id="UP001476247">
    <property type="component" value="Unassembled WGS sequence"/>
</dbReference>
<dbReference type="InterPro" id="IPR017853">
    <property type="entry name" value="GH"/>
</dbReference>
<dbReference type="Pfam" id="PF00704">
    <property type="entry name" value="Glyco_hydro_18"/>
    <property type="match status" value="1"/>
</dbReference>
<comment type="caution">
    <text evidence="4">The sequence shown here is derived from an EMBL/GenBank/DDBJ whole genome shotgun (WGS) entry which is preliminary data.</text>
</comment>
<evidence type="ECO:0000259" key="3">
    <source>
        <dbReference type="PROSITE" id="PS51910"/>
    </source>
</evidence>
<feature type="signal peptide" evidence="2">
    <location>
        <begin position="1"/>
        <end position="21"/>
    </location>
</feature>
<proteinExistence type="predicted"/>
<dbReference type="EMBL" id="BAABUJ010000006">
    <property type="protein sequence ID" value="GAA5796758.1"/>
    <property type="molecule type" value="Genomic_DNA"/>
</dbReference>
<evidence type="ECO:0000313" key="4">
    <source>
        <dbReference type="EMBL" id="GAA5796758.1"/>
    </source>
</evidence>
<feature type="domain" description="GH18" evidence="3">
    <location>
        <begin position="57"/>
        <end position="353"/>
    </location>
</feature>
<dbReference type="PANTHER" id="PTHR45708:SF60">
    <property type="entry name" value="III CHITINASE, PUTATIVE (AFU_ORTHOLOGUE AFUA_5G03850)-RELATED"/>
    <property type="match status" value="1"/>
</dbReference>
<gene>
    <name evidence="4" type="ORF">HPULCUR_002133</name>
</gene>
<organism evidence="4 5">
    <name type="scientific">Helicostylum pulchrum</name>
    <dbReference type="NCBI Taxonomy" id="562976"/>
    <lineage>
        <taxon>Eukaryota</taxon>
        <taxon>Fungi</taxon>
        <taxon>Fungi incertae sedis</taxon>
        <taxon>Mucoromycota</taxon>
        <taxon>Mucoromycotina</taxon>
        <taxon>Mucoromycetes</taxon>
        <taxon>Mucorales</taxon>
        <taxon>Mucorineae</taxon>
        <taxon>Mucoraceae</taxon>
        <taxon>Helicostylum</taxon>
    </lineage>
</organism>
<protein>
    <recommendedName>
        <fullName evidence="3">GH18 domain-containing protein</fullName>
    </recommendedName>
</protein>
<feature type="compositionally biased region" description="Basic residues" evidence="1">
    <location>
        <begin position="935"/>
        <end position="948"/>
    </location>
</feature>
<dbReference type="PANTHER" id="PTHR45708">
    <property type="entry name" value="ENDOCHITINASE"/>
    <property type="match status" value="1"/>
</dbReference>
<dbReference type="InterPro" id="IPR050542">
    <property type="entry name" value="Glycosyl_Hydrlase18_Chitinase"/>
</dbReference>
<keyword evidence="5" id="KW-1185">Reference proteome</keyword>